<dbReference type="CDD" id="cd17574">
    <property type="entry name" value="REC_OmpR"/>
    <property type="match status" value="1"/>
</dbReference>
<evidence type="ECO:0000256" key="4">
    <source>
        <dbReference type="ARBA" id="ARBA00022692"/>
    </source>
</evidence>
<organism evidence="10 11">
    <name type="scientific">Kocuria sediminis</name>
    <dbReference type="NCBI Taxonomy" id="1038857"/>
    <lineage>
        <taxon>Bacteria</taxon>
        <taxon>Bacillati</taxon>
        <taxon>Actinomycetota</taxon>
        <taxon>Actinomycetes</taxon>
        <taxon>Micrococcales</taxon>
        <taxon>Micrococcaceae</taxon>
        <taxon>Kocuria</taxon>
    </lineage>
</organism>
<dbReference type="PROSITE" id="PS50110">
    <property type="entry name" value="RESPONSE_REGULATORY"/>
    <property type="match status" value="1"/>
</dbReference>
<evidence type="ECO:0000256" key="5">
    <source>
        <dbReference type="ARBA" id="ARBA00022989"/>
    </source>
</evidence>
<feature type="transmembrane region" description="Helical" evidence="8">
    <location>
        <begin position="339"/>
        <end position="361"/>
    </location>
</feature>
<dbReference type="AlphaFoldDB" id="A0A6N8GN96"/>
<dbReference type="PANTHER" id="PTHR43867:SF2">
    <property type="entry name" value="CELLULOSE SYNTHASE CATALYTIC SUBUNIT A [UDP-FORMING]"/>
    <property type="match status" value="1"/>
</dbReference>
<dbReference type="Proteomes" id="UP000436989">
    <property type="component" value="Unassembled WGS sequence"/>
</dbReference>
<protein>
    <submittedName>
        <fullName evidence="10">Glycosyltransferase</fullName>
    </submittedName>
</protein>
<keyword evidence="5 8" id="KW-1133">Transmembrane helix</keyword>
<evidence type="ECO:0000259" key="9">
    <source>
        <dbReference type="PROSITE" id="PS50110"/>
    </source>
</evidence>
<dbReference type="SUPFAM" id="SSF52172">
    <property type="entry name" value="CheY-like"/>
    <property type="match status" value="1"/>
</dbReference>
<evidence type="ECO:0000313" key="11">
    <source>
        <dbReference type="Proteomes" id="UP000436989"/>
    </source>
</evidence>
<evidence type="ECO:0000256" key="2">
    <source>
        <dbReference type="ARBA" id="ARBA00022676"/>
    </source>
</evidence>
<sequence length="781" mass="86715">MTAVSSRPEERLPYGGRRALVVDDDDMVAELVRLGLETQGIEVVTAADGHEAEERLTEMVPDVVVSDINMPRMDGFALVSRLRADPLTRNVPLIFLTSLDGSEDVAHGLRLGADDYVRKPFSLDEVVARVVAKLDRPSVSVDTMVNDVRTSLLGRAAMENEVHREIERVRRTGRPSALALIDVDERALLRERLGQRADEELGMQIAEAVTNAASPLDRLGRDEAGRLLFLVSDEHESGTRTRLRDLAEALAGQRLVVAGEPVRVTPVVGWVSLDDASSELAAAEVLDRALAAADAASMHLDLQPVRWSTDLVPTEPRQPGGLRRRMTALRATLRTPAQVLLSLLLGVVAPFFLYTGLYLLGLDVSGVMYPAVVAALLITAVSIWTEGFLALKPDRPPEEPATPYPAASAVIAAYLPNEAATIVETAEAFLRQDYPADLQVIVAYNTPRPLPVEETLREIAARDPRLVPYKVEGSTSKAQNVNAALARVTGEFVGVFDADHHPDVTSFRRAWRWLSSGYDVVQGHCLIRNGDASWVARTNAVEFESIYAVSHPGRARLHRFGIFGGSNGYWRTNLLRMIRMHGSMLTEDIDSSLRVVESGGRIANDPGLISRELAPTTLQALWNQRMRWAQGWFQVSMKHMSRAWRSDALTLRQKLGMSFLLGWREVYPWISLQMFPLLGFLAWREGGLADLDWLIPLFVLSTLFTLSVGPGQTVFARKLGAPEIKRQRFWFLRYLIVSSVFYTEFKNVIARVAQLKEFSGEREWKVTPRPVSRPAQGVEDD</sequence>
<dbReference type="Gene3D" id="3.30.70.270">
    <property type="match status" value="1"/>
</dbReference>
<evidence type="ECO:0000256" key="7">
    <source>
        <dbReference type="PROSITE-ProRule" id="PRU00169"/>
    </source>
</evidence>
<evidence type="ECO:0000256" key="3">
    <source>
        <dbReference type="ARBA" id="ARBA00022679"/>
    </source>
</evidence>
<dbReference type="Gene3D" id="3.90.550.10">
    <property type="entry name" value="Spore Coat Polysaccharide Biosynthesis Protein SpsA, Chain A"/>
    <property type="match status" value="1"/>
</dbReference>
<evidence type="ECO:0000256" key="1">
    <source>
        <dbReference type="ARBA" id="ARBA00004141"/>
    </source>
</evidence>
<dbReference type="SMART" id="SM00448">
    <property type="entry name" value="REC"/>
    <property type="match status" value="1"/>
</dbReference>
<keyword evidence="4 8" id="KW-0812">Transmembrane</keyword>
<dbReference type="Pfam" id="PF00072">
    <property type="entry name" value="Response_reg"/>
    <property type="match status" value="1"/>
</dbReference>
<dbReference type="Gene3D" id="3.40.50.2300">
    <property type="match status" value="1"/>
</dbReference>
<feature type="modified residue" description="4-aspartylphosphate" evidence="7">
    <location>
        <position position="67"/>
    </location>
</feature>
<keyword evidence="7" id="KW-0597">Phosphoprotein</keyword>
<evidence type="ECO:0000256" key="6">
    <source>
        <dbReference type="ARBA" id="ARBA00023136"/>
    </source>
</evidence>
<name>A0A6N8GN96_9MICC</name>
<keyword evidence="6 8" id="KW-0472">Membrane</keyword>
<comment type="subcellular location">
    <subcellularLocation>
        <location evidence="1">Membrane</location>
        <topology evidence="1">Multi-pass membrane protein</topology>
    </subcellularLocation>
</comment>
<dbReference type="CDD" id="cd06423">
    <property type="entry name" value="CESA_like"/>
    <property type="match status" value="1"/>
</dbReference>
<comment type="caution">
    <text evidence="10">The sequence shown here is derived from an EMBL/GenBank/DDBJ whole genome shotgun (WGS) entry which is preliminary data.</text>
</comment>
<dbReference type="InterPro" id="IPR011006">
    <property type="entry name" value="CheY-like_superfamily"/>
</dbReference>
<evidence type="ECO:0000313" key="10">
    <source>
        <dbReference type="EMBL" id="MUN63652.1"/>
    </source>
</evidence>
<accession>A0A6N8GN96</accession>
<dbReference type="GO" id="GO:0016757">
    <property type="term" value="F:glycosyltransferase activity"/>
    <property type="evidence" value="ECO:0007669"/>
    <property type="project" value="UniProtKB-KW"/>
</dbReference>
<reference evidence="10 11" key="1">
    <citation type="submission" date="2019-12" db="EMBL/GenBank/DDBJ databases">
        <authorList>
            <person name="Shi Y."/>
        </authorList>
    </citation>
    <scope>NUCLEOTIDE SEQUENCE [LARGE SCALE GENOMIC DNA]</scope>
    <source>
        <strain evidence="10 11">JCM 17929</strain>
    </source>
</reference>
<keyword evidence="2" id="KW-0328">Glycosyltransferase</keyword>
<dbReference type="SUPFAM" id="SSF53448">
    <property type="entry name" value="Nucleotide-diphospho-sugar transferases"/>
    <property type="match status" value="1"/>
</dbReference>
<feature type="domain" description="Response regulatory" evidence="9">
    <location>
        <begin position="18"/>
        <end position="134"/>
    </location>
</feature>
<dbReference type="InterPro" id="IPR050321">
    <property type="entry name" value="Glycosyltr_2/OpgH_subfam"/>
</dbReference>
<evidence type="ECO:0000256" key="8">
    <source>
        <dbReference type="SAM" id="Phobius"/>
    </source>
</evidence>
<gene>
    <name evidence="10" type="ORF">GMA12_10925</name>
</gene>
<feature type="transmembrane region" description="Helical" evidence="8">
    <location>
        <begin position="367"/>
        <end position="385"/>
    </location>
</feature>
<dbReference type="SUPFAM" id="SSF55073">
    <property type="entry name" value="Nucleotide cyclase"/>
    <property type="match status" value="1"/>
</dbReference>
<proteinExistence type="predicted"/>
<dbReference type="InterPro" id="IPR000160">
    <property type="entry name" value="GGDEF_dom"/>
</dbReference>
<dbReference type="GO" id="GO:0000160">
    <property type="term" value="P:phosphorelay signal transduction system"/>
    <property type="evidence" value="ECO:0007669"/>
    <property type="project" value="InterPro"/>
</dbReference>
<dbReference type="GO" id="GO:0016020">
    <property type="term" value="C:membrane"/>
    <property type="evidence" value="ECO:0007669"/>
    <property type="project" value="UniProtKB-SubCell"/>
</dbReference>
<dbReference type="InterPro" id="IPR029787">
    <property type="entry name" value="Nucleotide_cyclase"/>
</dbReference>
<dbReference type="InterPro" id="IPR043128">
    <property type="entry name" value="Rev_trsase/Diguanyl_cyclase"/>
</dbReference>
<keyword evidence="3 10" id="KW-0808">Transferase</keyword>
<dbReference type="Pfam" id="PF13641">
    <property type="entry name" value="Glyco_tranf_2_3"/>
    <property type="match status" value="1"/>
</dbReference>
<dbReference type="RefSeq" id="WP_156269538.1">
    <property type="nucleotide sequence ID" value="NZ_WOGU01000008.1"/>
</dbReference>
<dbReference type="InterPro" id="IPR001789">
    <property type="entry name" value="Sig_transdc_resp-reg_receiver"/>
</dbReference>
<dbReference type="Pfam" id="PF00990">
    <property type="entry name" value="GGDEF"/>
    <property type="match status" value="1"/>
</dbReference>
<dbReference type="EMBL" id="WOGU01000008">
    <property type="protein sequence ID" value="MUN63652.1"/>
    <property type="molecule type" value="Genomic_DNA"/>
</dbReference>
<dbReference type="PANTHER" id="PTHR43867">
    <property type="entry name" value="CELLULOSE SYNTHASE CATALYTIC SUBUNIT A [UDP-FORMING]"/>
    <property type="match status" value="1"/>
</dbReference>
<keyword evidence="11" id="KW-1185">Reference proteome</keyword>
<dbReference type="InterPro" id="IPR029044">
    <property type="entry name" value="Nucleotide-diphossugar_trans"/>
</dbReference>